<comment type="caution">
    <text evidence="4">The sequence shown here is derived from an EMBL/GenBank/DDBJ whole genome shotgun (WGS) entry which is preliminary data.</text>
</comment>
<dbReference type="Gene3D" id="3.10.450.40">
    <property type="match status" value="1"/>
</dbReference>
<keyword evidence="5" id="KW-1185">Reference proteome</keyword>
<name>A0A2A7MLN8_9CLOT</name>
<gene>
    <name evidence="3" type="ORF">CNEO2_90037</name>
    <name evidence="4" type="ORF">CQ394_13255</name>
</gene>
<dbReference type="Pfam" id="PF03413">
    <property type="entry name" value="PepSY"/>
    <property type="match status" value="1"/>
</dbReference>
<keyword evidence="1" id="KW-1133">Transmembrane helix</keyword>
<keyword evidence="1" id="KW-0472">Membrane</keyword>
<dbReference type="InterPro" id="IPR025711">
    <property type="entry name" value="PepSY"/>
</dbReference>
<sequence length="132" mass="15433">MLINYLTYYLYYYIDILIKNIKIGGEFINPVLKILKNNPQKIKKIFIIFSIISFLMIIMSLICYYIFVKSNLNYTESQAENIALELIDGAILRREKEIDDGILEYKFDIIDKNNIVREVSVSSKTGAIIDFD</sequence>
<dbReference type="Proteomes" id="UP001189143">
    <property type="component" value="Unassembled WGS sequence"/>
</dbReference>
<protein>
    <recommendedName>
        <fullName evidence="2">PepSY domain-containing protein</fullName>
    </recommendedName>
</protein>
<dbReference type="Proteomes" id="UP000220840">
    <property type="component" value="Unassembled WGS sequence"/>
</dbReference>
<dbReference type="STRING" id="137838.GCA_001458595_04144"/>
<evidence type="ECO:0000313" key="3">
    <source>
        <dbReference type="EMBL" id="CAI3700657.1"/>
    </source>
</evidence>
<feature type="domain" description="PepSY" evidence="2">
    <location>
        <begin position="74"/>
        <end position="130"/>
    </location>
</feature>
<evidence type="ECO:0000313" key="5">
    <source>
        <dbReference type="Proteomes" id="UP000220840"/>
    </source>
</evidence>
<dbReference type="AlphaFoldDB" id="A0A2A7MLN8"/>
<reference evidence="3" key="2">
    <citation type="submission" date="2022-10" db="EMBL/GenBank/DDBJ databases">
        <authorList>
            <person name="Aires J."/>
            <person name="Mesa V."/>
        </authorList>
    </citation>
    <scope>NUCLEOTIDE SEQUENCE</scope>
    <source>
        <strain evidence="3">Clostridium neonatale JD116</strain>
    </source>
</reference>
<reference evidence="4 5" key="1">
    <citation type="submission" date="2017-10" db="EMBL/GenBank/DDBJ databases">
        <title>Effective Description of Clostridium neonatale sp. nov. linked to necrotizing enterocolitis in neonates and a clarification of species assignable to the genus Clostridium (Prazmowski 1880) emend. Lawson and Rainey 2016.</title>
        <authorList>
            <person name="Bernard K."/>
            <person name="Burdz T."/>
            <person name="Wiebe D."/>
            <person name="Balcewich B."/>
            <person name="Alfa M."/>
            <person name="Bernier A.-M."/>
        </authorList>
    </citation>
    <scope>NUCLEOTIDE SEQUENCE [LARGE SCALE GENOMIC DNA]</scope>
    <source>
        <strain evidence="4 5">LCDC99A005</strain>
    </source>
</reference>
<proteinExistence type="predicted"/>
<evidence type="ECO:0000313" key="4">
    <source>
        <dbReference type="EMBL" id="PEG32615.1"/>
    </source>
</evidence>
<dbReference type="OrthoDB" id="1937138at2"/>
<accession>A0A2A7MLN8</accession>
<feature type="transmembrane region" description="Helical" evidence="1">
    <location>
        <begin position="45"/>
        <end position="67"/>
    </location>
</feature>
<evidence type="ECO:0000259" key="2">
    <source>
        <dbReference type="Pfam" id="PF03413"/>
    </source>
</evidence>
<organism evidence="4 5">
    <name type="scientific">Clostridium neonatale</name>
    <dbReference type="NCBI Taxonomy" id="137838"/>
    <lineage>
        <taxon>Bacteria</taxon>
        <taxon>Bacillati</taxon>
        <taxon>Bacillota</taxon>
        <taxon>Clostridia</taxon>
        <taxon>Eubacteriales</taxon>
        <taxon>Clostridiaceae</taxon>
        <taxon>Clostridium</taxon>
    </lineage>
</organism>
<dbReference type="EMBL" id="PDCJ01000001">
    <property type="protein sequence ID" value="PEG32615.1"/>
    <property type="molecule type" value="Genomic_DNA"/>
</dbReference>
<keyword evidence="1" id="KW-0812">Transmembrane</keyword>
<dbReference type="EMBL" id="CAMTCP010000303">
    <property type="protein sequence ID" value="CAI3700657.1"/>
    <property type="molecule type" value="Genomic_DNA"/>
</dbReference>
<evidence type="ECO:0000256" key="1">
    <source>
        <dbReference type="SAM" id="Phobius"/>
    </source>
</evidence>